<sequence length="405" mass="39138">VTIGGSTSISGGNTFSTGTGQVDLNGNVVVADSRTVTVGSAGSGGTTTLYGNVVVGDTGTGNGASLTLNGNFAQNDVTGAVASFSTGTDSVNLNGHVTVATGKNLVMTATGAGQFTTGTGTVTLNGNTIVSSSNTFTSGTGAVTLKGATTVDDSITFTVGSAGAGGTTTLYGNVVIGDSTGAASCTVNGDITQADVGATQTAFTTGTGSVQLNGDVTVATGKNLHMVATGAGTFQTGTGSVTLNGVTQVGGSNTFSTGTGQVNLNGPVVVADNQPLSVGSVGAGGVVQLFGDTTVGSTAINGASSSLKVYGNVNFYDDQDGTAKTFSTATGAITLNGDIGVAANKDLIMANTGTGQFQTGTGTVVLSGATSVVSGKSFTLDDFTNIINCNHAAADVGSTFCKASR</sequence>
<gene>
    <name evidence="1" type="ORF">SPIL2461_LOCUS17383</name>
</gene>
<proteinExistence type="predicted"/>
<dbReference type="EMBL" id="CAJNIZ010043145">
    <property type="protein sequence ID" value="CAE7651077.1"/>
    <property type="molecule type" value="Genomic_DNA"/>
</dbReference>
<evidence type="ECO:0000313" key="2">
    <source>
        <dbReference type="Proteomes" id="UP000649617"/>
    </source>
</evidence>
<dbReference type="AlphaFoldDB" id="A0A812VZW0"/>
<keyword evidence="2" id="KW-1185">Reference proteome</keyword>
<feature type="non-terminal residue" evidence="1">
    <location>
        <position position="1"/>
    </location>
</feature>
<dbReference type="OrthoDB" id="436765at2759"/>
<evidence type="ECO:0000313" key="1">
    <source>
        <dbReference type="EMBL" id="CAE7651077.1"/>
    </source>
</evidence>
<dbReference type="Proteomes" id="UP000649617">
    <property type="component" value="Unassembled WGS sequence"/>
</dbReference>
<reference evidence="1" key="1">
    <citation type="submission" date="2021-02" db="EMBL/GenBank/DDBJ databases">
        <authorList>
            <person name="Dougan E. K."/>
            <person name="Rhodes N."/>
            <person name="Thang M."/>
            <person name="Chan C."/>
        </authorList>
    </citation>
    <scope>NUCLEOTIDE SEQUENCE</scope>
</reference>
<comment type="caution">
    <text evidence="1">The sequence shown here is derived from an EMBL/GenBank/DDBJ whole genome shotgun (WGS) entry which is preliminary data.</text>
</comment>
<name>A0A812VZW0_SYMPI</name>
<accession>A0A812VZW0</accession>
<organism evidence="1 2">
    <name type="scientific">Symbiodinium pilosum</name>
    <name type="common">Dinoflagellate</name>
    <dbReference type="NCBI Taxonomy" id="2952"/>
    <lineage>
        <taxon>Eukaryota</taxon>
        <taxon>Sar</taxon>
        <taxon>Alveolata</taxon>
        <taxon>Dinophyceae</taxon>
        <taxon>Suessiales</taxon>
        <taxon>Symbiodiniaceae</taxon>
        <taxon>Symbiodinium</taxon>
    </lineage>
</organism>
<protein>
    <submittedName>
        <fullName evidence="1">Uncharacterized protein</fullName>
    </submittedName>
</protein>